<dbReference type="AlphaFoldDB" id="A0A834MHT1"/>
<sequence length="102" mass="11762">MLFQCQVSALINNYNRPPNQIQSCKLFRPFHKRSTQIRSASRLLAENQSRNISLWKNSRSDSSFAFLRKRIYHADSPPTPQPETALNYVAATKKPQQNVTNV</sequence>
<comment type="caution">
    <text evidence="1">The sequence shown here is derived from an EMBL/GenBank/DDBJ whole genome shotgun (WGS) entry which is preliminary data.</text>
</comment>
<gene>
    <name evidence="1" type="ORF">GWI33_005734</name>
</gene>
<name>A0A834MHT1_RHYFE</name>
<dbReference type="EMBL" id="JAACXV010000285">
    <property type="protein sequence ID" value="KAF7280575.1"/>
    <property type="molecule type" value="Genomic_DNA"/>
</dbReference>
<keyword evidence="2" id="KW-1185">Reference proteome</keyword>
<evidence type="ECO:0000313" key="2">
    <source>
        <dbReference type="Proteomes" id="UP000625711"/>
    </source>
</evidence>
<evidence type="ECO:0000313" key="1">
    <source>
        <dbReference type="EMBL" id="KAF7280575.1"/>
    </source>
</evidence>
<dbReference type="Proteomes" id="UP000625711">
    <property type="component" value="Unassembled WGS sequence"/>
</dbReference>
<accession>A0A834MHT1</accession>
<protein>
    <submittedName>
        <fullName evidence="1">Uncharacterized protein</fullName>
    </submittedName>
</protein>
<organism evidence="1 2">
    <name type="scientific">Rhynchophorus ferrugineus</name>
    <name type="common">Red palm weevil</name>
    <name type="synonym">Curculio ferrugineus</name>
    <dbReference type="NCBI Taxonomy" id="354439"/>
    <lineage>
        <taxon>Eukaryota</taxon>
        <taxon>Metazoa</taxon>
        <taxon>Ecdysozoa</taxon>
        <taxon>Arthropoda</taxon>
        <taxon>Hexapoda</taxon>
        <taxon>Insecta</taxon>
        <taxon>Pterygota</taxon>
        <taxon>Neoptera</taxon>
        <taxon>Endopterygota</taxon>
        <taxon>Coleoptera</taxon>
        <taxon>Polyphaga</taxon>
        <taxon>Cucujiformia</taxon>
        <taxon>Curculionidae</taxon>
        <taxon>Dryophthorinae</taxon>
        <taxon>Rhynchophorus</taxon>
    </lineage>
</organism>
<proteinExistence type="predicted"/>
<reference evidence="1" key="1">
    <citation type="submission" date="2020-08" db="EMBL/GenBank/DDBJ databases">
        <title>Genome sequencing and assembly of the red palm weevil Rhynchophorus ferrugineus.</title>
        <authorList>
            <person name="Dias G.B."/>
            <person name="Bergman C.M."/>
            <person name="Manee M."/>
        </authorList>
    </citation>
    <scope>NUCLEOTIDE SEQUENCE</scope>
    <source>
        <strain evidence="1">AA-2017</strain>
        <tissue evidence="1">Whole larva</tissue>
    </source>
</reference>